<gene>
    <name evidence="9 10" type="primary">cysQ</name>
    <name evidence="10" type="ORF">GPA26_18095</name>
</gene>
<feature type="binding site" evidence="9">
    <location>
        <position position="230"/>
    </location>
    <ligand>
        <name>Mg(2+)</name>
        <dbReference type="ChEBI" id="CHEBI:18420"/>
        <label>2</label>
    </ligand>
</feature>
<proteinExistence type="inferred from homology"/>
<dbReference type="PROSITE" id="PS00630">
    <property type="entry name" value="IMP_2"/>
    <property type="match status" value="1"/>
</dbReference>
<keyword evidence="5 9" id="KW-0479">Metal-binding</keyword>
<dbReference type="Proteomes" id="UP000652074">
    <property type="component" value="Unassembled WGS sequence"/>
</dbReference>
<dbReference type="PANTHER" id="PTHR43028">
    <property type="entry name" value="3'(2'),5'-BISPHOSPHATE NUCLEOTIDASE 1"/>
    <property type="match status" value="1"/>
</dbReference>
<keyword evidence="6 9" id="KW-0378">Hydrolase</keyword>
<evidence type="ECO:0000313" key="10">
    <source>
        <dbReference type="EMBL" id="NMF90385.1"/>
    </source>
</evidence>
<dbReference type="InterPro" id="IPR020550">
    <property type="entry name" value="Inositol_monophosphatase_CS"/>
</dbReference>
<dbReference type="EC" id="3.1.3.7" evidence="9"/>
<dbReference type="Pfam" id="PF00459">
    <property type="entry name" value="Inositol_P"/>
    <property type="match status" value="1"/>
</dbReference>
<dbReference type="Gene3D" id="3.30.540.10">
    <property type="entry name" value="Fructose-1,6-Bisphosphatase, subunit A, domain 1"/>
    <property type="match status" value="1"/>
</dbReference>
<evidence type="ECO:0000256" key="1">
    <source>
        <dbReference type="ARBA" id="ARBA00001625"/>
    </source>
</evidence>
<dbReference type="InterPro" id="IPR000760">
    <property type="entry name" value="Inositol_monophosphatase-like"/>
</dbReference>
<comment type="similarity">
    <text evidence="2 9">Belongs to the inositol monophosphatase superfamily. CysQ family.</text>
</comment>
<dbReference type="HAMAP" id="MF_02095">
    <property type="entry name" value="CysQ"/>
    <property type="match status" value="1"/>
</dbReference>
<keyword evidence="7 9" id="KW-0460">Magnesium</keyword>
<dbReference type="InterPro" id="IPR006240">
    <property type="entry name" value="CysQ"/>
</dbReference>
<feature type="binding site" evidence="9">
    <location>
        <position position="230"/>
    </location>
    <ligand>
        <name>substrate</name>
    </ligand>
</feature>
<dbReference type="SUPFAM" id="SSF56655">
    <property type="entry name" value="Carbohydrate phosphatase"/>
    <property type="match status" value="1"/>
</dbReference>
<feature type="binding site" evidence="9">
    <location>
        <position position="104"/>
    </location>
    <ligand>
        <name>Mg(2+)</name>
        <dbReference type="ChEBI" id="CHEBI:18420"/>
        <label>1</label>
    </ligand>
</feature>
<name>A0ABX1MT25_9RHOO</name>
<feature type="binding site" evidence="9">
    <location>
        <position position="104"/>
    </location>
    <ligand>
        <name>Mg(2+)</name>
        <dbReference type="ChEBI" id="CHEBI:18420"/>
        <label>2</label>
    </ligand>
</feature>
<dbReference type="GO" id="GO:0008441">
    <property type="term" value="F:3'(2'),5'-bisphosphate nucleotidase activity"/>
    <property type="evidence" value="ECO:0007669"/>
    <property type="project" value="UniProtKB-EC"/>
</dbReference>
<dbReference type="CDD" id="cd01638">
    <property type="entry name" value="CysQ"/>
    <property type="match status" value="1"/>
</dbReference>
<organism evidence="10 11">
    <name type="scientific">Aromatoleum petrolei</name>
    <dbReference type="NCBI Taxonomy" id="76116"/>
    <lineage>
        <taxon>Bacteria</taxon>
        <taxon>Pseudomonadati</taxon>
        <taxon>Pseudomonadota</taxon>
        <taxon>Betaproteobacteria</taxon>
        <taxon>Rhodocyclales</taxon>
        <taxon>Rhodocyclaceae</taxon>
        <taxon>Aromatoleum</taxon>
    </lineage>
</organism>
<evidence type="ECO:0000256" key="9">
    <source>
        <dbReference type="HAMAP-Rule" id="MF_02095"/>
    </source>
</evidence>
<comment type="subcellular location">
    <subcellularLocation>
        <location evidence="9">Cell inner membrane</location>
        <topology evidence="9">Peripheral membrane protein</topology>
        <orientation evidence="9">Cytoplasmic side</orientation>
    </subcellularLocation>
</comment>
<dbReference type="Gene3D" id="3.40.190.80">
    <property type="match status" value="1"/>
</dbReference>
<comment type="cofactor">
    <cofactor evidence="9">
        <name>Mg(2+)</name>
        <dbReference type="ChEBI" id="CHEBI:18420"/>
    </cofactor>
</comment>
<evidence type="ECO:0000256" key="4">
    <source>
        <dbReference type="ARBA" id="ARBA00022519"/>
    </source>
</evidence>
<dbReference type="InterPro" id="IPR050725">
    <property type="entry name" value="CysQ/Inositol_MonoPase"/>
</dbReference>
<dbReference type="EMBL" id="WTVR01000041">
    <property type="protein sequence ID" value="NMF90385.1"/>
    <property type="molecule type" value="Genomic_DNA"/>
</dbReference>
<keyword evidence="4 9" id="KW-0997">Cell inner membrane</keyword>
<comment type="caution">
    <text evidence="10">The sequence shown here is derived from an EMBL/GenBank/DDBJ whole genome shotgun (WGS) entry which is preliminary data.</text>
</comment>
<feature type="binding site" evidence="9">
    <location>
        <position position="85"/>
    </location>
    <ligand>
        <name>substrate</name>
    </ligand>
</feature>
<dbReference type="PROSITE" id="PS00629">
    <property type="entry name" value="IMP_1"/>
    <property type="match status" value="1"/>
</dbReference>
<keyword evidence="8 9" id="KW-0472">Membrane</keyword>
<dbReference type="NCBIfam" id="TIGR01331">
    <property type="entry name" value="bisphos_cysQ"/>
    <property type="match status" value="1"/>
</dbReference>
<evidence type="ECO:0000256" key="3">
    <source>
        <dbReference type="ARBA" id="ARBA00022475"/>
    </source>
</evidence>
<sequence>MPGRQVYQPAGVTPVSNALPLSGLIERLLPIAHDAGDVVMSVYATDFSVRGKDDASPVTEADERAEQVILGGLAALAPEIPVVAEEAVAAGRVPEIGRRFWLVDPLDGTKEFIRRNGEFTVNIALVEDGRPLLGVVLAPALGKLYAGAAGVGAFVEDASGRRTIRCRVPPAEGLTVLASRSHGDAAALDAFLAGRKVARLASAGSSLKLCLIAAGEADLYPRLGRTMEWDIAAGHAVLAAAGGRVTGLDGRPLVYAKQGFENPHFAAWGLEEGAPLRAA</sequence>
<evidence type="ECO:0000256" key="6">
    <source>
        <dbReference type="ARBA" id="ARBA00022801"/>
    </source>
</evidence>
<feature type="binding site" evidence="9">
    <location>
        <position position="106"/>
    </location>
    <ligand>
        <name>Mg(2+)</name>
        <dbReference type="ChEBI" id="CHEBI:18420"/>
        <label>1</label>
    </ligand>
</feature>
<evidence type="ECO:0000256" key="2">
    <source>
        <dbReference type="ARBA" id="ARBA00005289"/>
    </source>
</evidence>
<dbReference type="PANTHER" id="PTHR43028:SF5">
    <property type="entry name" value="3'(2'),5'-BISPHOSPHATE NUCLEOTIDASE 1"/>
    <property type="match status" value="1"/>
</dbReference>
<feature type="binding site" evidence="9">
    <location>
        <begin position="106"/>
        <end position="109"/>
    </location>
    <ligand>
        <name>substrate</name>
    </ligand>
</feature>
<feature type="binding site" evidence="9">
    <location>
        <position position="85"/>
    </location>
    <ligand>
        <name>Mg(2+)</name>
        <dbReference type="ChEBI" id="CHEBI:18420"/>
        <label>1</label>
    </ligand>
</feature>
<keyword evidence="11" id="KW-1185">Reference proteome</keyword>
<feature type="binding site" evidence="9">
    <location>
        <position position="107"/>
    </location>
    <ligand>
        <name>Mg(2+)</name>
        <dbReference type="ChEBI" id="CHEBI:18420"/>
        <label>2</label>
    </ligand>
</feature>
<accession>A0ABX1MT25</accession>
<dbReference type="PRINTS" id="PR00377">
    <property type="entry name" value="IMPHPHTASES"/>
</dbReference>
<evidence type="ECO:0000256" key="7">
    <source>
        <dbReference type="ARBA" id="ARBA00022842"/>
    </source>
</evidence>
<evidence type="ECO:0000313" key="11">
    <source>
        <dbReference type="Proteomes" id="UP000652074"/>
    </source>
</evidence>
<evidence type="ECO:0000256" key="5">
    <source>
        <dbReference type="ARBA" id="ARBA00022723"/>
    </source>
</evidence>
<reference evidence="10 11" key="1">
    <citation type="submission" date="2019-12" db="EMBL/GenBank/DDBJ databases">
        <title>Comparative genomics gives insights into the taxonomy of the Azoarcus-Aromatoleum group and reveals separate origins of nif in the plant-associated Azoarcus and non-plant-associated Aromatoleum sub-groups.</title>
        <authorList>
            <person name="Lafos M."/>
            <person name="Maluk M."/>
            <person name="Batista M."/>
            <person name="Junghare M."/>
            <person name="Carmona M."/>
            <person name="Faoro H."/>
            <person name="Cruz L.M."/>
            <person name="Battistoni F."/>
            <person name="De Souza E."/>
            <person name="Pedrosa F."/>
            <person name="Chen W.-M."/>
            <person name="Poole P.S."/>
            <person name="Dixon R.A."/>
            <person name="James E.K."/>
        </authorList>
    </citation>
    <scope>NUCLEOTIDE SEQUENCE [LARGE SCALE GENOMIC DNA]</scope>
    <source>
        <strain evidence="10 11">ToN1</strain>
    </source>
</reference>
<dbReference type="InterPro" id="IPR020583">
    <property type="entry name" value="Inositol_monoP_metal-BS"/>
</dbReference>
<comment type="function">
    <text evidence="9">Converts adenosine-3',5'-bisphosphate (PAP) to AMP.</text>
</comment>
<protein>
    <recommendedName>
        <fullName evidence="9">3'(2'),5'-bisphosphate nucleotidase CysQ</fullName>
        <ecNumber evidence="9">3.1.3.7</ecNumber>
    </recommendedName>
    <alternativeName>
        <fullName evidence="9">3'(2'),5-bisphosphonucleoside 3'(2')-phosphohydrolase</fullName>
    </alternativeName>
    <alternativeName>
        <fullName evidence="9">3'-phosphoadenosine 5'-phosphate phosphatase</fullName>
        <shortName evidence="9">PAP phosphatase</shortName>
    </alternativeName>
</protein>
<evidence type="ECO:0000256" key="8">
    <source>
        <dbReference type="ARBA" id="ARBA00023136"/>
    </source>
</evidence>
<keyword evidence="3 9" id="KW-1003">Cell membrane</keyword>
<comment type="catalytic activity">
    <reaction evidence="1 9">
        <text>adenosine 3',5'-bisphosphate + H2O = AMP + phosphate</text>
        <dbReference type="Rhea" id="RHEA:10040"/>
        <dbReference type="ChEBI" id="CHEBI:15377"/>
        <dbReference type="ChEBI" id="CHEBI:43474"/>
        <dbReference type="ChEBI" id="CHEBI:58343"/>
        <dbReference type="ChEBI" id="CHEBI:456215"/>
        <dbReference type="EC" id="3.1.3.7"/>
    </reaction>
</comment>